<organism evidence="1">
    <name type="scientific">Salix viminalis</name>
    <name type="common">Common osier</name>
    <name type="synonym">Basket willow</name>
    <dbReference type="NCBI Taxonomy" id="40686"/>
    <lineage>
        <taxon>Eukaryota</taxon>
        <taxon>Viridiplantae</taxon>
        <taxon>Streptophyta</taxon>
        <taxon>Embryophyta</taxon>
        <taxon>Tracheophyta</taxon>
        <taxon>Spermatophyta</taxon>
        <taxon>Magnoliopsida</taxon>
        <taxon>eudicotyledons</taxon>
        <taxon>Gunneridae</taxon>
        <taxon>Pentapetalae</taxon>
        <taxon>rosids</taxon>
        <taxon>fabids</taxon>
        <taxon>Malpighiales</taxon>
        <taxon>Salicaceae</taxon>
        <taxon>Saliceae</taxon>
        <taxon>Salix</taxon>
    </lineage>
</organism>
<name>A0A6N2M2F8_SALVM</name>
<gene>
    <name evidence="1" type="ORF">SVIM_LOCUS307748</name>
</gene>
<dbReference type="EMBL" id="CAADRP010001674">
    <property type="protein sequence ID" value="VFU47724.1"/>
    <property type="molecule type" value="Genomic_DNA"/>
</dbReference>
<dbReference type="AlphaFoldDB" id="A0A6N2M2F8"/>
<accession>A0A6N2M2F8</accession>
<reference evidence="1" key="1">
    <citation type="submission" date="2019-03" db="EMBL/GenBank/DDBJ databases">
        <authorList>
            <person name="Mank J."/>
            <person name="Almeida P."/>
        </authorList>
    </citation>
    <scope>NUCLEOTIDE SEQUENCE</scope>
    <source>
        <strain evidence="1">78183</strain>
    </source>
</reference>
<evidence type="ECO:0000313" key="1">
    <source>
        <dbReference type="EMBL" id="VFU47724.1"/>
    </source>
</evidence>
<sequence>MKKLTPIAQKSCFVLVQQRSLSRENYDYRQFIVTSHDNERIMEMEMEKASNKLIIVAFGGRTMAIELVKAFM</sequence>
<protein>
    <submittedName>
        <fullName evidence="1">Uncharacterized protein</fullName>
    </submittedName>
</protein>
<proteinExistence type="predicted"/>